<evidence type="ECO:0000256" key="4">
    <source>
        <dbReference type="ARBA" id="ARBA00022729"/>
    </source>
</evidence>
<name>A0ABP1QTU5_9HEXA</name>
<evidence type="ECO:0000256" key="8">
    <source>
        <dbReference type="SAM" id="Phobius"/>
    </source>
</evidence>
<feature type="transmembrane region" description="Helical" evidence="8">
    <location>
        <begin position="530"/>
        <end position="551"/>
    </location>
</feature>
<feature type="signal peptide" evidence="9">
    <location>
        <begin position="1"/>
        <end position="23"/>
    </location>
</feature>
<keyword evidence="11" id="KW-1185">Reference proteome</keyword>
<keyword evidence="5 8" id="KW-1133">Transmembrane helix</keyword>
<sequence length="786" mass="89480">MENFQLLPFIFFIISQASINVGSQCLIGIGNKYVEFFENFYIGSPSFRPVLGSIGSGGKHVYCYTIKSSWLEELPALQLQFYGETEHLGNQTSGTNHPLLATVHWHGSSRLWEIPIHFLNNSSGPGSDKVLGKTLWHYPNGEQRASWDLIVEISSYNSDETMRYKMEIVVVNNFSVKANTVIGGTASPSSPSFFLVNTTTVEDWEYVFILASSEEKVCTRISVQKINGPFLDPLENIRKVELVETFTLQAGLTMRKEKFPDGLLLVFHPLLNDKLCLKDPDPNELLKADDPFRTKKFQFQMSEAMPDFEYYFPVFLPLLLFFVIGCVSFLGLYYSKKQHGLLLTEEFSLIQRRHADSWSTINMDVLVNEEPSGRVEEPQSVLELSFVGLINFGIPSFTCMSVFKGIVFNSGDTDICYFNNLCSHMWKGYQDFNHMYSNIGYIFFGVLYGILVRYRRTFPNLSVNNGSQRQGVHVHYVLLYSLAIMIIMLGVMSTNYHICPNKSNFIFDTAFMYDIAAISTITIHKLRHPTNLSATFVSVALTLVICIPAFGLQWEQFYVQVVFTGIHTIFVLLTLLQLCFHGYVRREGRLVHSFRQIFYIICVKFKDDIVHGRLLKLQRVIWTAPHDDKVQIVPGPGRLIMPAFFLVINTIGVVGLWTSISGVNFASQVLFISVLNSSLYIIFYCGVKLFHGECRRILWLQAGIYLTASLIIWGIGIYVFAHHVSNWESTPAESRVLNEPCCLMGFYDNHDMWHFLSSMGLFCSGMLLLTIDDDLMDQPQSSIPVF</sequence>
<feature type="transmembrane region" description="Helical" evidence="8">
    <location>
        <begin position="697"/>
        <end position="721"/>
    </location>
</feature>
<feature type="transmembrane region" description="Helical" evidence="8">
    <location>
        <begin position="665"/>
        <end position="685"/>
    </location>
</feature>
<proteinExistence type="inferred from homology"/>
<evidence type="ECO:0000256" key="3">
    <source>
        <dbReference type="ARBA" id="ARBA00022692"/>
    </source>
</evidence>
<feature type="transmembrane region" description="Helical" evidence="8">
    <location>
        <begin position="381"/>
        <end position="403"/>
    </location>
</feature>
<evidence type="ECO:0000313" key="10">
    <source>
        <dbReference type="EMBL" id="CAL8111411.1"/>
    </source>
</evidence>
<dbReference type="PANTHER" id="PTHR12185">
    <property type="entry name" value="SID1 TRANSMEMBRANE FAMILY MEMEBER"/>
    <property type="match status" value="1"/>
</dbReference>
<feature type="transmembrane region" description="Helical" evidence="8">
    <location>
        <begin position="753"/>
        <end position="771"/>
    </location>
</feature>
<feature type="transmembrane region" description="Helical" evidence="8">
    <location>
        <begin position="310"/>
        <end position="334"/>
    </location>
</feature>
<keyword evidence="4 9" id="KW-0732">Signal</keyword>
<feature type="transmembrane region" description="Helical" evidence="8">
    <location>
        <begin position="505"/>
        <end position="523"/>
    </location>
</feature>
<dbReference type="PANTHER" id="PTHR12185:SF14">
    <property type="entry name" value="CHOLESTEROL UPTAKE PROTEIN 1"/>
    <property type="match status" value="1"/>
</dbReference>
<feature type="transmembrane region" description="Helical" evidence="8">
    <location>
        <begin position="435"/>
        <end position="454"/>
    </location>
</feature>
<evidence type="ECO:0000256" key="2">
    <source>
        <dbReference type="ARBA" id="ARBA00006618"/>
    </source>
</evidence>
<gene>
    <name evidence="10" type="ORF">ODALV1_LOCUS15012</name>
</gene>
<protein>
    <recommendedName>
        <fullName evidence="12">SID1 transmembrane family member 1</fullName>
    </recommendedName>
</protein>
<feature type="transmembrane region" description="Helical" evidence="8">
    <location>
        <begin position="474"/>
        <end position="493"/>
    </location>
</feature>
<dbReference type="EMBL" id="CAXLJM020000046">
    <property type="protein sequence ID" value="CAL8111411.1"/>
    <property type="molecule type" value="Genomic_DNA"/>
</dbReference>
<comment type="subcellular location">
    <subcellularLocation>
        <location evidence="1">Membrane</location>
        <topology evidence="1">Multi-pass membrane protein</topology>
    </subcellularLocation>
</comment>
<feature type="transmembrane region" description="Helical" evidence="8">
    <location>
        <begin position="557"/>
        <end position="580"/>
    </location>
</feature>
<evidence type="ECO:0000256" key="9">
    <source>
        <dbReference type="SAM" id="SignalP"/>
    </source>
</evidence>
<dbReference type="Pfam" id="PF13965">
    <property type="entry name" value="SID-1_RNA_chan"/>
    <property type="match status" value="2"/>
</dbReference>
<accession>A0ABP1QTU5</accession>
<evidence type="ECO:0000256" key="6">
    <source>
        <dbReference type="ARBA" id="ARBA00023136"/>
    </source>
</evidence>
<evidence type="ECO:0000256" key="1">
    <source>
        <dbReference type="ARBA" id="ARBA00004141"/>
    </source>
</evidence>
<evidence type="ECO:0000256" key="5">
    <source>
        <dbReference type="ARBA" id="ARBA00022989"/>
    </source>
</evidence>
<keyword evidence="6 8" id="KW-0472">Membrane</keyword>
<feature type="transmembrane region" description="Helical" evidence="8">
    <location>
        <begin position="639"/>
        <end position="659"/>
    </location>
</feature>
<keyword evidence="7" id="KW-0325">Glycoprotein</keyword>
<comment type="caution">
    <text evidence="10">The sequence shown here is derived from an EMBL/GenBank/DDBJ whole genome shotgun (WGS) entry which is preliminary data.</text>
</comment>
<feature type="chain" id="PRO_5045706816" description="SID1 transmembrane family member 1" evidence="9">
    <location>
        <begin position="24"/>
        <end position="786"/>
    </location>
</feature>
<evidence type="ECO:0000256" key="7">
    <source>
        <dbReference type="ARBA" id="ARBA00023180"/>
    </source>
</evidence>
<organism evidence="10 11">
    <name type="scientific">Orchesella dallaii</name>
    <dbReference type="NCBI Taxonomy" id="48710"/>
    <lineage>
        <taxon>Eukaryota</taxon>
        <taxon>Metazoa</taxon>
        <taxon>Ecdysozoa</taxon>
        <taxon>Arthropoda</taxon>
        <taxon>Hexapoda</taxon>
        <taxon>Collembola</taxon>
        <taxon>Entomobryomorpha</taxon>
        <taxon>Entomobryoidea</taxon>
        <taxon>Orchesellidae</taxon>
        <taxon>Orchesellinae</taxon>
        <taxon>Orchesella</taxon>
    </lineage>
</organism>
<dbReference type="Proteomes" id="UP001642540">
    <property type="component" value="Unassembled WGS sequence"/>
</dbReference>
<keyword evidence="3 8" id="KW-0812">Transmembrane</keyword>
<reference evidence="10 11" key="1">
    <citation type="submission" date="2024-08" db="EMBL/GenBank/DDBJ databases">
        <authorList>
            <person name="Cucini C."/>
            <person name="Frati F."/>
        </authorList>
    </citation>
    <scope>NUCLEOTIDE SEQUENCE [LARGE SCALE GENOMIC DNA]</scope>
</reference>
<evidence type="ECO:0008006" key="12">
    <source>
        <dbReference type="Google" id="ProtNLM"/>
    </source>
</evidence>
<evidence type="ECO:0000313" key="11">
    <source>
        <dbReference type="Proteomes" id="UP001642540"/>
    </source>
</evidence>
<comment type="similarity">
    <text evidence="2">Belongs to the SID1 family.</text>
</comment>
<dbReference type="InterPro" id="IPR025958">
    <property type="entry name" value="SID1_TM_fam"/>
</dbReference>